<gene>
    <name evidence="1" type="ORF">HMPREF1324_0473</name>
</gene>
<organism evidence="1 2">
    <name type="scientific">Rothia aeria F0474</name>
    <dbReference type="NCBI Taxonomy" id="1125724"/>
    <lineage>
        <taxon>Bacteria</taxon>
        <taxon>Bacillati</taxon>
        <taxon>Actinomycetota</taxon>
        <taxon>Actinomycetes</taxon>
        <taxon>Micrococcales</taxon>
        <taxon>Micrococcaceae</taxon>
        <taxon>Rothia</taxon>
    </lineage>
</organism>
<dbReference type="EMBL" id="AJJQ01000032">
    <property type="protein sequence ID" value="EID51120.1"/>
    <property type="molecule type" value="Genomic_DNA"/>
</dbReference>
<keyword evidence="2" id="KW-1185">Reference proteome</keyword>
<evidence type="ECO:0000313" key="1">
    <source>
        <dbReference type="EMBL" id="EID51120.1"/>
    </source>
</evidence>
<protein>
    <submittedName>
        <fullName evidence="1">Uncharacterized protein</fullName>
    </submittedName>
</protein>
<dbReference type="Proteomes" id="UP000004863">
    <property type="component" value="Unassembled WGS sequence"/>
</dbReference>
<reference evidence="1" key="1">
    <citation type="submission" date="2012-03" db="EMBL/GenBank/DDBJ databases">
        <authorList>
            <person name="Durkin A.S."/>
            <person name="McCorrison J."/>
            <person name="Torralba M."/>
            <person name="Gillis M."/>
            <person name="Methe B."/>
            <person name="Sutton G."/>
            <person name="Nelson K.E."/>
        </authorList>
    </citation>
    <scope>NUCLEOTIDE SEQUENCE [LARGE SCALE GENOMIC DNA]</scope>
    <source>
        <strain evidence="1">F0474</strain>
    </source>
</reference>
<accession>I0UTB7</accession>
<sequence>MGSGAFILGPGIFDNVRIFTHTPHITDVASCGFTPLGAQKVTFQPKAHAVFRAEKSLSAHNNFVGER</sequence>
<dbReference type="AlphaFoldDB" id="I0UTB7"/>
<comment type="caution">
    <text evidence="1">The sequence shown here is derived from an EMBL/GenBank/DDBJ whole genome shotgun (WGS) entry which is preliminary data.</text>
</comment>
<evidence type="ECO:0000313" key="2">
    <source>
        <dbReference type="Proteomes" id="UP000004863"/>
    </source>
</evidence>
<name>I0UTB7_9MICC</name>
<proteinExistence type="predicted"/>